<sequence>MSGPTFFGEVLPLNSRAGDVDADFETEEPANFSVSVDPEMPKKLDSCKLLLLAHGEHACCYIKAAKMETNHVADIVVASTFESAGAYRLEIESSSSGYLLALCQREIPSEYAYEVIELLMTSFTASPPEKCLILCSKATVLHRGEAAKSNISILSSTNAGSDWSGVTSVPYLTTPNTIDGLPAAALTFCELHKMSAVVMTSWYQSTGHSDLVQAARSFDAARKLSTVGDYLLASSAVSENLAKLHPKNPQYFA</sequence>
<proteinExistence type="inferred from homology"/>
<comment type="similarity">
    <text evidence="1">Belongs to the PSMG1 family.</text>
</comment>
<dbReference type="InterPro" id="IPR016565">
    <property type="entry name" value="Proteasome_assmbl_chp_1"/>
</dbReference>
<keyword evidence="3" id="KW-0143">Chaperone</keyword>
<accession>A0A914W3L9</accession>
<keyword evidence="4" id="KW-1185">Reference proteome</keyword>
<dbReference type="WBParaSite" id="PSAMB.scaffold2988size20180.g19840.t1">
    <property type="protein sequence ID" value="PSAMB.scaffold2988size20180.g19840.t1"/>
    <property type="gene ID" value="PSAMB.scaffold2988size20180.g19840"/>
</dbReference>
<evidence type="ECO:0000256" key="3">
    <source>
        <dbReference type="ARBA" id="ARBA00023186"/>
    </source>
</evidence>
<dbReference type="Proteomes" id="UP000887566">
    <property type="component" value="Unplaced"/>
</dbReference>
<organism evidence="4 5">
    <name type="scientific">Plectus sambesii</name>
    <dbReference type="NCBI Taxonomy" id="2011161"/>
    <lineage>
        <taxon>Eukaryota</taxon>
        <taxon>Metazoa</taxon>
        <taxon>Ecdysozoa</taxon>
        <taxon>Nematoda</taxon>
        <taxon>Chromadorea</taxon>
        <taxon>Plectida</taxon>
        <taxon>Plectina</taxon>
        <taxon>Plectoidea</taxon>
        <taxon>Plectidae</taxon>
        <taxon>Plectus</taxon>
    </lineage>
</organism>
<evidence type="ECO:0000313" key="5">
    <source>
        <dbReference type="WBParaSite" id="PSAMB.scaffold2988size20180.g19840.t1"/>
    </source>
</evidence>
<evidence type="ECO:0000256" key="2">
    <source>
        <dbReference type="ARBA" id="ARBA00019180"/>
    </source>
</evidence>
<dbReference type="GO" id="GO:0005783">
    <property type="term" value="C:endoplasmic reticulum"/>
    <property type="evidence" value="ECO:0007669"/>
    <property type="project" value="InterPro"/>
</dbReference>
<dbReference type="GO" id="GO:0080129">
    <property type="term" value="P:proteasome core complex assembly"/>
    <property type="evidence" value="ECO:0007669"/>
    <property type="project" value="TreeGrafter"/>
</dbReference>
<dbReference type="Pfam" id="PF16094">
    <property type="entry name" value="PAC1"/>
    <property type="match status" value="1"/>
</dbReference>
<evidence type="ECO:0000313" key="4">
    <source>
        <dbReference type="Proteomes" id="UP000887566"/>
    </source>
</evidence>
<dbReference type="AlphaFoldDB" id="A0A914W3L9"/>
<name>A0A914W3L9_9BILA</name>
<reference evidence="5" key="1">
    <citation type="submission" date="2022-11" db="UniProtKB">
        <authorList>
            <consortium name="WormBaseParasite"/>
        </authorList>
    </citation>
    <scope>IDENTIFICATION</scope>
</reference>
<protein>
    <recommendedName>
        <fullName evidence="2">Proteasome assembly chaperone 1</fullName>
    </recommendedName>
</protein>
<dbReference type="PANTHER" id="PTHR15069:SF1">
    <property type="entry name" value="PROTEASOME ASSEMBLY CHAPERONE 1"/>
    <property type="match status" value="1"/>
</dbReference>
<dbReference type="GO" id="GO:0070628">
    <property type="term" value="F:proteasome binding"/>
    <property type="evidence" value="ECO:0007669"/>
    <property type="project" value="TreeGrafter"/>
</dbReference>
<evidence type="ECO:0000256" key="1">
    <source>
        <dbReference type="ARBA" id="ARBA00005261"/>
    </source>
</evidence>
<dbReference type="PANTHER" id="PTHR15069">
    <property type="entry name" value="PROTEASOME ASSEMBLY CHAPERONE 1"/>
    <property type="match status" value="1"/>
</dbReference>